<proteinExistence type="predicted"/>
<dbReference type="GO" id="GO:0016787">
    <property type="term" value="F:hydrolase activity"/>
    <property type="evidence" value="ECO:0007669"/>
    <property type="project" value="UniProtKB-KW"/>
</dbReference>
<reference evidence="2 3" key="1">
    <citation type="submission" date="2021-07" db="EMBL/GenBank/DDBJ databases">
        <title>Paraburkholderia edwinii protects Aspergillus sp. from phenazines by acting as a toxin sponge.</title>
        <authorList>
            <person name="Dahlstrom K.M."/>
            <person name="Newman D.K."/>
        </authorList>
    </citation>
    <scope>NUCLEOTIDE SEQUENCE [LARGE SCALE GENOMIC DNA]</scope>
    <source>
        <strain evidence="2 3">Pe01</strain>
    </source>
</reference>
<protein>
    <submittedName>
        <fullName evidence="2">Alpha/beta fold hydrolase</fullName>
    </submittedName>
</protein>
<keyword evidence="3" id="KW-1185">Reference proteome</keyword>
<dbReference type="PANTHER" id="PTHR34853">
    <property type="match status" value="1"/>
</dbReference>
<dbReference type="SUPFAM" id="SSF53474">
    <property type="entry name" value="alpha/beta-Hydrolases"/>
    <property type="match status" value="1"/>
</dbReference>
<feature type="chain" id="PRO_5047388613" evidence="1">
    <location>
        <begin position="26"/>
        <end position="534"/>
    </location>
</feature>
<feature type="signal peptide" evidence="1">
    <location>
        <begin position="1"/>
        <end position="25"/>
    </location>
</feature>
<evidence type="ECO:0000313" key="3">
    <source>
        <dbReference type="Proteomes" id="UP000826462"/>
    </source>
</evidence>
<gene>
    <name evidence="2" type="ORF">KZJ38_33010</name>
</gene>
<keyword evidence="2" id="KW-0378">Hydrolase</keyword>
<accession>A0ABX8US07</accession>
<dbReference type="PANTHER" id="PTHR34853:SF1">
    <property type="entry name" value="LIPASE 5"/>
    <property type="match status" value="1"/>
</dbReference>
<evidence type="ECO:0000256" key="1">
    <source>
        <dbReference type="SAM" id="SignalP"/>
    </source>
</evidence>
<organism evidence="2 3">
    <name type="scientific">Paraburkholderia edwinii</name>
    <dbReference type="NCBI Taxonomy" id="2861782"/>
    <lineage>
        <taxon>Bacteria</taxon>
        <taxon>Pseudomonadati</taxon>
        <taxon>Pseudomonadota</taxon>
        <taxon>Betaproteobacteria</taxon>
        <taxon>Burkholderiales</taxon>
        <taxon>Burkholderiaceae</taxon>
        <taxon>Paraburkholderia</taxon>
    </lineage>
</organism>
<evidence type="ECO:0000313" key="2">
    <source>
        <dbReference type="EMBL" id="QYD71793.1"/>
    </source>
</evidence>
<dbReference type="InterPro" id="IPR005152">
    <property type="entry name" value="Lipase_secreted"/>
</dbReference>
<dbReference type="EMBL" id="CP080096">
    <property type="protein sequence ID" value="QYD71793.1"/>
    <property type="molecule type" value="Genomic_DNA"/>
</dbReference>
<dbReference type="RefSeq" id="WP_219801222.1">
    <property type="nucleotide sequence ID" value="NZ_CP080096.1"/>
</dbReference>
<dbReference type="Gene3D" id="3.40.50.1820">
    <property type="entry name" value="alpha/beta hydrolase"/>
    <property type="match status" value="2"/>
</dbReference>
<sequence>MRRLYTMIKTATALGVLLGAVHAYAQTMQTAPVASDANSNANTANTASTNASTAAAASAQLLLRGIPTGRPVNKETLTPAAFTALLQAKSPALLQIAGTPKCTVSLYSLGYRTVGGHGEPTTATTGVMLPSGSAAGCSGTHPVVLYSHGTSTDKHYDATNLNGDIDGEDDALLVAAVFAAQGYTVVMPNYAGYAGSTLSYAPFLNADQQSADMIDALRASRIGFPSVLVDSIVNKLFVTGYSQGGYVAAATLRAMQQLPLEFHPVAMAAGSGPYALSHLVDEEIDGAPSASAPLLFGLVTDSWQNSYNNVYRVPTEAFAPQYAARAPTLFPTTESEATLFAENVIPATALFEAGSLPPPNLSNPDTALVVQSGFAATNFFLNTSFREQLVADVAANPCSDATGQPIANCAPTTGFRQDALRNDLLNFKPKVPLQLCGAHSDSVVYFSNAQIAAKFFQQEGVDASQLTLIDVDPGNAAPSGPFAALQAGFSAARAQDAAQLGNTPTGQLELSIDIHTLAAPFCVVAARSFFQSIK</sequence>
<name>A0ABX8US07_9BURK</name>
<dbReference type="InterPro" id="IPR029058">
    <property type="entry name" value="AB_hydrolase_fold"/>
</dbReference>
<dbReference type="Proteomes" id="UP000826462">
    <property type="component" value="Chromosome 2"/>
</dbReference>
<keyword evidence="1" id="KW-0732">Signal</keyword>